<dbReference type="Pfam" id="PF00144">
    <property type="entry name" value="Beta-lactamase"/>
    <property type="match status" value="1"/>
</dbReference>
<accession>A0AAE3XKA7</accession>
<dbReference type="Gene3D" id="3.40.710.10">
    <property type="entry name" value="DD-peptidase/beta-lactamase superfamily"/>
    <property type="match status" value="1"/>
</dbReference>
<dbReference type="AlphaFoldDB" id="A0AAE3XKA7"/>
<evidence type="ECO:0000256" key="3">
    <source>
        <dbReference type="ARBA" id="ARBA00012663"/>
    </source>
</evidence>
<keyword evidence="10" id="KW-1185">Reference proteome</keyword>
<comment type="caution">
    <text evidence="9">The sequence shown here is derived from an EMBL/GenBank/DDBJ whole genome shotgun (WGS) entry which is preliminary data.</text>
</comment>
<dbReference type="PRINTS" id="PR00133">
    <property type="entry name" value="GLHYDRLASE3"/>
</dbReference>
<evidence type="ECO:0000256" key="4">
    <source>
        <dbReference type="ARBA" id="ARBA00022801"/>
    </source>
</evidence>
<dbReference type="PANTHER" id="PTHR30480:SF13">
    <property type="entry name" value="BETA-HEXOSAMINIDASE"/>
    <property type="match status" value="1"/>
</dbReference>
<evidence type="ECO:0000256" key="2">
    <source>
        <dbReference type="ARBA" id="ARBA00005336"/>
    </source>
</evidence>
<dbReference type="GO" id="GO:0009254">
    <property type="term" value="P:peptidoglycan turnover"/>
    <property type="evidence" value="ECO:0007669"/>
    <property type="project" value="TreeGrafter"/>
</dbReference>
<feature type="signal peptide" evidence="6">
    <location>
        <begin position="1"/>
        <end position="19"/>
    </location>
</feature>
<protein>
    <recommendedName>
        <fullName evidence="3">beta-N-acetylhexosaminidase</fullName>
        <ecNumber evidence="3">3.2.1.52</ecNumber>
    </recommendedName>
</protein>
<dbReference type="Gene3D" id="3.40.50.1700">
    <property type="entry name" value="Glycoside hydrolase family 3 C-terminal domain"/>
    <property type="match status" value="1"/>
</dbReference>
<dbReference type="InterPro" id="IPR036962">
    <property type="entry name" value="Glyco_hydro_3_N_sf"/>
</dbReference>
<keyword evidence="5" id="KW-0326">Glycosidase</keyword>
<feature type="domain" description="Glycoside hydrolase family 3 N-terminal" evidence="8">
    <location>
        <begin position="47"/>
        <end position="358"/>
    </location>
</feature>
<evidence type="ECO:0000313" key="9">
    <source>
        <dbReference type="EMBL" id="MDR6238085.1"/>
    </source>
</evidence>
<feature type="domain" description="Beta-lactamase-related" evidence="7">
    <location>
        <begin position="590"/>
        <end position="959"/>
    </location>
</feature>
<dbReference type="EC" id="3.2.1.52" evidence="3"/>
<dbReference type="Pfam" id="PF00933">
    <property type="entry name" value="Glyco_hydro_3"/>
    <property type="match status" value="1"/>
</dbReference>
<feature type="chain" id="PRO_5042209625" description="beta-N-acetylhexosaminidase" evidence="6">
    <location>
        <begin position="20"/>
        <end position="997"/>
    </location>
</feature>
<dbReference type="GO" id="GO:0004563">
    <property type="term" value="F:beta-N-acetylhexosaminidase activity"/>
    <property type="evidence" value="ECO:0007669"/>
    <property type="project" value="UniProtKB-EC"/>
</dbReference>
<evidence type="ECO:0000259" key="7">
    <source>
        <dbReference type="Pfam" id="PF00144"/>
    </source>
</evidence>
<reference evidence="9" key="1">
    <citation type="submission" date="2023-07" db="EMBL/GenBank/DDBJ databases">
        <title>Genomic Encyclopedia of Type Strains, Phase IV (KMG-IV): sequencing the most valuable type-strain genomes for metagenomic binning, comparative biology and taxonomic classification.</title>
        <authorList>
            <person name="Goeker M."/>
        </authorList>
    </citation>
    <scope>NUCLEOTIDE SEQUENCE</scope>
    <source>
        <strain evidence="9">DSM 26174</strain>
    </source>
</reference>
<dbReference type="EMBL" id="JAVDQD010000001">
    <property type="protein sequence ID" value="MDR6238085.1"/>
    <property type="molecule type" value="Genomic_DNA"/>
</dbReference>
<dbReference type="PANTHER" id="PTHR30480">
    <property type="entry name" value="BETA-HEXOSAMINIDASE-RELATED"/>
    <property type="match status" value="1"/>
</dbReference>
<dbReference type="InterPro" id="IPR036881">
    <property type="entry name" value="Glyco_hydro_3_C_sf"/>
</dbReference>
<sequence>MHQSIILFISLFLFNASFANCAIYEQSSNNKSEWVDSVYQSMNAKMRIGQLFMIAAYSNKNASHQKDIENLIKNHHVGGLIFFQGTAKEQARLTNAYQNASNLPLMIAMDAEWGLNMRLKEVPAFPYQMTLGAIQTPDIIKTMGREIARQFQQLGMQMNFAPVLDINTNPSNPVIGIRSFGEDKRTVSTHGLAYMQGLQEGGVIACGKHFPGHGDTSTDSHLTLPVIPYDYNRLRAEEMYPFEFLANRGLESIMVGHIYLPQLVKEKNLPASLSPYIVSSILQDSLGFDGLVVTDALNMKGVTKYYKPGEIEIMALEAGNDLLLFSEDVPLAMNSVLEAVKSGRLDSMEIESKVKKILGYKYDVGLKTAPQLNVEDIDSRITTPYTLSLIEKLYEQSMTIARNEQGFLPISIIDTCEIASIELNRNSQSLFQSRLAKYVELETVNIAKGASVNIENITQKLVNRNVVVMGFHGMNSNIKNNYGVNEQHIALGKKLKEQGKKVIAVIFGNPYSLRNFEWADYVVCAYQDNKYTQAKAAEAIFGAISVSGRLPVTASEGFKVNQGFDTRSLGRLGYALPESVGMNGKMLNKIDSVVQEIVESKAAPGGQVLVARKGKIIYEKSFGYETYSKKHKITEEHIYDIASITKVASTLLATMFLEGQGSIDLNKTLSFYLPELDTTNKSNVNLMDLLTHQAGLKPYLPFWKKTIANKEDKNFYYKNSQDSIYSIKVAHNMYGRNTLPDSLWKWMASTKLRNEQGGKSIAFTYDYKYSDIGFYFLKHAIERRINQNIGDFVKDNFYEPLGMEKTFFSSNEANLLGKHSIVPSEADEYFRKKTLKGFVNDPNSALEGGTSGHAGLFSNAHDLAILFQMFLQEGYYGSVRYLAPGTVDKFTFAPFDKSNGNRRGVGWDKPVKFGEGPSSYYASESSFGHSGFTGTLAWVDPEKELVFIFLSNRTYPKSSNTRLLKGNFRTNIHDIVYESLYSMKSFEKNAIFTTTNL</sequence>
<dbReference type="InterPro" id="IPR001466">
    <property type="entry name" value="Beta-lactam-related"/>
</dbReference>
<dbReference type="InterPro" id="IPR017853">
    <property type="entry name" value="GH"/>
</dbReference>
<dbReference type="InterPro" id="IPR012338">
    <property type="entry name" value="Beta-lactam/transpept-like"/>
</dbReference>
<dbReference type="InterPro" id="IPR001764">
    <property type="entry name" value="Glyco_hydro_3_N"/>
</dbReference>
<dbReference type="SUPFAM" id="SSF51445">
    <property type="entry name" value="(Trans)glycosidases"/>
    <property type="match status" value="1"/>
</dbReference>
<keyword evidence="4 9" id="KW-0378">Hydrolase</keyword>
<keyword evidence="6" id="KW-0732">Signal</keyword>
<evidence type="ECO:0000256" key="5">
    <source>
        <dbReference type="ARBA" id="ARBA00023295"/>
    </source>
</evidence>
<comment type="catalytic activity">
    <reaction evidence="1">
        <text>Hydrolysis of terminal non-reducing N-acetyl-D-hexosamine residues in N-acetyl-beta-D-hexosaminides.</text>
        <dbReference type="EC" id="3.2.1.52"/>
    </reaction>
</comment>
<dbReference type="SUPFAM" id="SSF56601">
    <property type="entry name" value="beta-lactamase/transpeptidase-like"/>
    <property type="match status" value="1"/>
</dbReference>
<organism evidence="9 10">
    <name type="scientific">Aureibacter tunicatorum</name>
    <dbReference type="NCBI Taxonomy" id="866807"/>
    <lineage>
        <taxon>Bacteria</taxon>
        <taxon>Pseudomonadati</taxon>
        <taxon>Bacteroidota</taxon>
        <taxon>Cytophagia</taxon>
        <taxon>Cytophagales</taxon>
        <taxon>Persicobacteraceae</taxon>
        <taxon>Aureibacter</taxon>
    </lineage>
</organism>
<gene>
    <name evidence="9" type="ORF">HNQ88_001061</name>
</gene>
<proteinExistence type="inferred from homology"/>
<dbReference type="GO" id="GO:0005975">
    <property type="term" value="P:carbohydrate metabolic process"/>
    <property type="evidence" value="ECO:0007669"/>
    <property type="project" value="InterPro"/>
</dbReference>
<dbReference type="Gene3D" id="3.20.20.300">
    <property type="entry name" value="Glycoside hydrolase, family 3, N-terminal domain"/>
    <property type="match status" value="1"/>
</dbReference>
<dbReference type="RefSeq" id="WP_309937554.1">
    <property type="nucleotide sequence ID" value="NZ_AP025305.1"/>
</dbReference>
<evidence type="ECO:0000256" key="1">
    <source>
        <dbReference type="ARBA" id="ARBA00001231"/>
    </source>
</evidence>
<evidence type="ECO:0000259" key="8">
    <source>
        <dbReference type="Pfam" id="PF00933"/>
    </source>
</evidence>
<evidence type="ECO:0000256" key="6">
    <source>
        <dbReference type="SAM" id="SignalP"/>
    </source>
</evidence>
<evidence type="ECO:0000313" key="10">
    <source>
        <dbReference type="Proteomes" id="UP001185092"/>
    </source>
</evidence>
<name>A0AAE3XKA7_9BACT</name>
<comment type="similarity">
    <text evidence="2">Belongs to the glycosyl hydrolase 3 family.</text>
</comment>
<dbReference type="Proteomes" id="UP001185092">
    <property type="component" value="Unassembled WGS sequence"/>
</dbReference>
<dbReference type="InterPro" id="IPR050226">
    <property type="entry name" value="NagZ_Beta-hexosaminidase"/>
</dbReference>